<feature type="domain" description="PAS" evidence="2">
    <location>
        <begin position="413"/>
        <end position="464"/>
    </location>
</feature>
<proteinExistence type="predicted"/>
<comment type="caution">
    <text evidence="5">The sequence shown here is derived from an EMBL/GenBank/DDBJ whole genome shotgun (WGS) entry which is preliminary data.</text>
</comment>
<dbReference type="InterPro" id="IPR013656">
    <property type="entry name" value="PAS_4"/>
</dbReference>
<dbReference type="NCBIfam" id="TIGR00229">
    <property type="entry name" value="sensory_box"/>
    <property type="match status" value="1"/>
</dbReference>
<keyword evidence="1" id="KW-1133">Transmembrane helix</keyword>
<keyword evidence="6" id="KW-1185">Reference proteome</keyword>
<protein>
    <recommendedName>
        <fullName evidence="7">Diguanylate cyclase</fullName>
    </recommendedName>
</protein>
<dbReference type="SMART" id="SM00091">
    <property type="entry name" value="PAS"/>
    <property type="match status" value="1"/>
</dbReference>
<feature type="transmembrane region" description="Helical" evidence="1">
    <location>
        <begin position="16"/>
        <end position="38"/>
    </location>
</feature>
<dbReference type="InterPro" id="IPR043128">
    <property type="entry name" value="Rev_trsase/Diguanyl_cyclase"/>
</dbReference>
<keyword evidence="1" id="KW-0472">Membrane</keyword>
<dbReference type="CDD" id="cd01949">
    <property type="entry name" value="GGDEF"/>
    <property type="match status" value="1"/>
</dbReference>
<accession>A0A3S1D725</accession>
<dbReference type="SMART" id="SM00267">
    <property type="entry name" value="GGDEF"/>
    <property type="match status" value="1"/>
</dbReference>
<evidence type="ECO:0000259" key="3">
    <source>
        <dbReference type="PROSITE" id="PS50113"/>
    </source>
</evidence>
<dbReference type="InterPro" id="IPR052163">
    <property type="entry name" value="DGC-Regulatory_Protein"/>
</dbReference>
<name>A0A3S1D725_9CYAN</name>
<dbReference type="Gene3D" id="3.30.70.270">
    <property type="match status" value="1"/>
</dbReference>
<dbReference type="FunFam" id="3.30.70.270:FF:000001">
    <property type="entry name" value="Diguanylate cyclase domain protein"/>
    <property type="match status" value="1"/>
</dbReference>
<dbReference type="AlphaFoldDB" id="A0A3S1D725"/>
<evidence type="ECO:0008006" key="7">
    <source>
        <dbReference type="Google" id="ProtNLM"/>
    </source>
</evidence>
<feature type="domain" description="GGDEF" evidence="4">
    <location>
        <begin position="590"/>
        <end position="721"/>
    </location>
</feature>
<dbReference type="PANTHER" id="PTHR46663:SF3">
    <property type="entry name" value="SLL0267 PROTEIN"/>
    <property type="match status" value="1"/>
</dbReference>
<dbReference type="SUPFAM" id="SSF55073">
    <property type="entry name" value="Nucleotide cyclase"/>
    <property type="match status" value="1"/>
</dbReference>
<dbReference type="InterPro" id="IPR000700">
    <property type="entry name" value="PAS-assoc_C"/>
</dbReference>
<dbReference type="PROSITE" id="PS50113">
    <property type="entry name" value="PAC"/>
    <property type="match status" value="1"/>
</dbReference>
<dbReference type="Gene3D" id="3.30.450.20">
    <property type="entry name" value="PAS domain"/>
    <property type="match status" value="1"/>
</dbReference>
<reference evidence="5" key="1">
    <citation type="submission" date="2018-12" db="EMBL/GenBank/DDBJ databases">
        <authorList>
            <person name="Will S."/>
            <person name="Neumann-Schaal M."/>
            <person name="Henke P."/>
        </authorList>
    </citation>
    <scope>NUCLEOTIDE SEQUENCE</scope>
    <source>
        <strain evidence="5">PCC 7102</strain>
    </source>
</reference>
<dbReference type="Pfam" id="PF08448">
    <property type="entry name" value="PAS_4"/>
    <property type="match status" value="1"/>
</dbReference>
<dbReference type="Pfam" id="PF00990">
    <property type="entry name" value="GGDEF"/>
    <property type="match status" value="1"/>
</dbReference>
<dbReference type="PROSITE" id="PS50887">
    <property type="entry name" value="GGDEF"/>
    <property type="match status" value="1"/>
</dbReference>
<evidence type="ECO:0000259" key="4">
    <source>
        <dbReference type="PROSITE" id="PS50887"/>
    </source>
</evidence>
<dbReference type="NCBIfam" id="TIGR00254">
    <property type="entry name" value="GGDEF"/>
    <property type="match status" value="1"/>
</dbReference>
<evidence type="ECO:0000313" key="6">
    <source>
        <dbReference type="Proteomes" id="UP000271624"/>
    </source>
</evidence>
<reference evidence="5" key="2">
    <citation type="journal article" date="2019" name="Genome Biol. Evol.">
        <title>Day and night: Metabolic profiles and evolutionary relationships of six axenic non-marine cyanobacteria.</title>
        <authorList>
            <person name="Will S.E."/>
            <person name="Henke P."/>
            <person name="Boedeker C."/>
            <person name="Huang S."/>
            <person name="Brinkmann H."/>
            <person name="Rohde M."/>
            <person name="Jarek M."/>
            <person name="Friedl T."/>
            <person name="Seufert S."/>
            <person name="Schumacher M."/>
            <person name="Overmann J."/>
            <person name="Neumann-Schaal M."/>
            <person name="Petersen J."/>
        </authorList>
    </citation>
    <scope>NUCLEOTIDE SEQUENCE [LARGE SCALE GENOMIC DNA]</scope>
    <source>
        <strain evidence="5">PCC 7102</strain>
    </source>
</reference>
<dbReference type="InterPro" id="IPR029787">
    <property type="entry name" value="Nucleotide_cyclase"/>
</dbReference>
<dbReference type="InterPro" id="IPR007890">
    <property type="entry name" value="CHASE2"/>
</dbReference>
<dbReference type="CDD" id="cd00130">
    <property type="entry name" value="PAS"/>
    <property type="match status" value="1"/>
</dbReference>
<dbReference type="SUPFAM" id="SSF55785">
    <property type="entry name" value="PYP-like sensor domain (PAS domain)"/>
    <property type="match status" value="1"/>
</dbReference>
<gene>
    <name evidence="5" type="ORF">DSM106972_042680</name>
</gene>
<dbReference type="Proteomes" id="UP000271624">
    <property type="component" value="Unassembled WGS sequence"/>
</dbReference>
<dbReference type="InterPro" id="IPR035965">
    <property type="entry name" value="PAS-like_dom_sf"/>
</dbReference>
<feature type="transmembrane region" description="Helical" evidence="1">
    <location>
        <begin position="359"/>
        <end position="378"/>
    </location>
</feature>
<keyword evidence="1" id="KW-0812">Transmembrane</keyword>
<feature type="domain" description="PAC" evidence="3">
    <location>
        <begin position="486"/>
        <end position="537"/>
    </location>
</feature>
<evidence type="ECO:0000259" key="2">
    <source>
        <dbReference type="PROSITE" id="PS50112"/>
    </source>
</evidence>
<organism evidence="5 6">
    <name type="scientific">Dulcicalothrix desertica PCC 7102</name>
    <dbReference type="NCBI Taxonomy" id="232991"/>
    <lineage>
        <taxon>Bacteria</taxon>
        <taxon>Bacillati</taxon>
        <taxon>Cyanobacteriota</taxon>
        <taxon>Cyanophyceae</taxon>
        <taxon>Nostocales</taxon>
        <taxon>Calotrichaceae</taxon>
        <taxon>Dulcicalothrix</taxon>
    </lineage>
</organism>
<dbReference type="InterPro" id="IPR000014">
    <property type="entry name" value="PAS"/>
</dbReference>
<sequence length="721" mass="82203">MFRFKQKQPLLNRRELLVSFVVAGCIVALRLLGFFQLFEWIALDIFFQLRPLETYPQPITIIAVDEISLRTIGTWPVPDRTIAELLTKLNKSHPHAIGLDIYRDFKVDPGHEQLLAAYQNTPNLVGIEKLSQKQDNHVLPPIGLNRSQVGFNNIVLDSDAKVRRSLLYWHTYKEKHESFALKIAKLYLQSTGIVPLAAQSNPEYLQLGKAVFSRFLPNDGSYVGADNRGYQIISNFPKPSCTTCSRDNWGFRKVSLREVLNDKVPESWIKNRIVLIGSTAPSLQDYVQIPYSSQFVGQAKTIAGVELQAYFISEIISGALYSRPLIKVWSDPIEYLWIWVCAYLGVVTRYQIKKTTISFLIIIFFGSVLAGSTFVIFLDGWWIPIIPGLISLSASAFVVTCQINYVQEELKRSKEFLYQIINTIPDPVFVKNKNYQWIVLNEAYCEFLGYPKEVLLEKSDYEYFSDSQAKAFRFHDDLVFRTQEPCETEEQFTDKNGNTYSIATKRSLHKDAAGNCYLVGVIRDITKRKLIEEDLKREKAELFRSNKELKIREDRLRYLAYHDPLTGLPNRKLFAEQLEESLLWAQSNSLMVGLLFIDLDGFKKVNDTLGHEMGDRLLITVASRLNNCLRGSDTVARLGGDEFTVILRAIPKKEVAAKVAEKILLTITEPILLEGNVARVSASIGISIYPVSSHDTETIIKQADAAMYRAKHMGKNRYEFA</sequence>
<evidence type="ECO:0000256" key="1">
    <source>
        <dbReference type="SAM" id="Phobius"/>
    </source>
</evidence>
<dbReference type="EMBL" id="RSCL01000010">
    <property type="protein sequence ID" value="RUT04699.1"/>
    <property type="molecule type" value="Genomic_DNA"/>
</dbReference>
<feature type="transmembrane region" description="Helical" evidence="1">
    <location>
        <begin position="335"/>
        <end position="352"/>
    </location>
</feature>
<dbReference type="Pfam" id="PF05226">
    <property type="entry name" value="CHASE2"/>
    <property type="match status" value="1"/>
</dbReference>
<dbReference type="InterPro" id="IPR000160">
    <property type="entry name" value="GGDEF_dom"/>
</dbReference>
<dbReference type="PANTHER" id="PTHR46663">
    <property type="entry name" value="DIGUANYLATE CYCLASE DGCT-RELATED"/>
    <property type="match status" value="1"/>
</dbReference>
<dbReference type="SMART" id="SM01080">
    <property type="entry name" value="CHASE2"/>
    <property type="match status" value="1"/>
</dbReference>
<dbReference type="PROSITE" id="PS50112">
    <property type="entry name" value="PAS"/>
    <property type="match status" value="1"/>
</dbReference>
<evidence type="ECO:0000313" key="5">
    <source>
        <dbReference type="EMBL" id="RUT04699.1"/>
    </source>
</evidence>